<evidence type="ECO:0000256" key="1">
    <source>
        <dbReference type="ARBA" id="ARBA00001933"/>
    </source>
</evidence>
<dbReference type="PIRSF" id="PIRSF000390">
    <property type="entry name" value="PLP_StrS"/>
    <property type="match status" value="1"/>
</dbReference>
<keyword evidence="3 9" id="KW-0808">Transferase</keyword>
<comment type="cofactor">
    <cofactor evidence="1">
        <name>pyridoxal 5'-phosphate</name>
        <dbReference type="ChEBI" id="CHEBI:597326"/>
    </cofactor>
</comment>
<dbReference type="AlphaFoldDB" id="A0A0M2SKG9"/>
<protein>
    <submittedName>
        <fullName evidence="9">Pyridoxal phosphate-dependent aminotransferase</fullName>
    </submittedName>
</protein>
<dbReference type="GO" id="GO:0008483">
    <property type="term" value="F:transaminase activity"/>
    <property type="evidence" value="ECO:0007669"/>
    <property type="project" value="UniProtKB-KW"/>
</dbReference>
<feature type="active site" description="Proton acceptor" evidence="6">
    <location>
        <position position="179"/>
    </location>
</feature>
<accession>A0A0M2SKG9</accession>
<evidence type="ECO:0000313" key="10">
    <source>
        <dbReference type="Proteomes" id="UP000034287"/>
    </source>
</evidence>
<evidence type="ECO:0000256" key="7">
    <source>
        <dbReference type="PIRSR" id="PIRSR000390-2"/>
    </source>
</evidence>
<dbReference type="Proteomes" id="UP000034287">
    <property type="component" value="Unassembled WGS sequence"/>
</dbReference>
<feature type="modified residue" description="N6-(pyridoxal phosphate)lysine" evidence="7">
    <location>
        <position position="179"/>
    </location>
</feature>
<dbReference type="PATRIC" id="fig|1432562.3.peg.1980"/>
<name>A0A0M2SKG9_9STAP</name>
<reference evidence="9 10" key="1">
    <citation type="submission" date="2015-04" db="EMBL/GenBank/DDBJ databases">
        <title>Taxonomic description and genome sequence of Salinicoccus sediminis sp. nov., a novel hyper halotolerant bacterium isolated from marine sediment.</title>
        <authorList>
            <person name="Mathan Kumar R."/>
            <person name="Kaur G."/>
            <person name="Kumar N."/>
            <person name="Kumar A."/>
            <person name="Singh N.K."/>
            <person name="Kaur N."/>
            <person name="Mayilraj S."/>
        </authorList>
    </citation>
    <scope>NUCLEOTIDE SEQUENCE [LARGE SCALE GENOMIC DNA]</scope>
    <source>
        <strain evidence="9 10">SV-16</strain>
    </source>
</reference>
<comment type="caution">
    <text evidence="9">The sequence shown here is derived from an EMBL/GenBank/DDBJ whole genome shotgun (WGS) entry which is preliminary data.</text>
</comment>
<keyword evidence="10" id="KW-1185">Reference proteome</keyword>
<keyword evidence="4 7" id="KW-0663">Pyridoxal phosphate</keyword>
<dbReference type="GO" id="GO:0000271">
    <property type="term" value="P:polysaccharide biosynthetic process"/>
    <property type="evidence" value="ECO:0007669"/>
    <property type="project" value="TreeGrafter"/>
</dbReference>
<organism evidence="9 10">
    <name type="scientific">Salinicoccus sediminis</name>
    <dbReference type="NCBI Taxonomy" id="1432562"/>
    <lineage>
        <taxon>Bacteria</taxon>
        <taxon>Bacillati</taxon>
        <taxon>Bacillota</taxon>
        <taxon>Bacilli</taxon>
        <taxon>Bacillales</taxon>
        <taxon>Staphylococcaceae</taxon>
        <taxon>Salinicoccus</taxon>
    </lineage>
</organism>
<evidence type="ECO:0000256" key="8">
    <source>
        <dbReference type="RuleBase" id="RU004508"/>
    </source>
</evidence>
<dbReference type="CDD" id="cd00616">
    <property type="entry name" value="AHBA_syn"/>
    <property type="match status" value="1"/>
</dbReference>
<dbReference type="PANTHER" id="PTHR30244">
    <property type="entry name" value="TRANSAMINASE"/>
    <property type="match status" value="1"/>
</dbReference>
<dbReference type="FunFam" id="3.40.640.10:FF:000090">
    <property type="entry name" value="Pyridoxal phosphate-dependent aminotransferase"/>
    <property type="match status" value="1"/>
</dbReference>
<dbReference type="PANTHER" id="PTHR30244:SF34">
    <property type="entry name" value="DTDP-4-AMINO-4,6-DIDEOXYGALACTOSE TRANSAMINASE"/>
    <property type="match status" value="1"/>
</dbReference>
<dbReference type="Gene3D" id="3.40.640.10">
    <property type="entry name" value="Type I PLP-dependent aspartate aminotransferase-like (Major domain)"/>
    <property type="match status" value="1"/>
</dbReference>
<dbReference type="SUPFAM" id="SSF53383">
    <property type="entry name" value="PLP-dependent transferases"/>
    <property type="match status" value="1"/>
</dbReference>
<dbReference type="STRING" id="1432562.WN59_09980"/>
<evidence type="ECO:0000256" key="2">
    <source>
        <dbReference type="ARBA" id="ARBA00022576"/>
    </source>
</evidence>
<dbReference type="InterPro" id="IPR015421">
    <property type="entry name" value="PyrdxlP-dep_Trfase_major"/>
</dbReference>
<evidence type="ECO:0000256" key="4">
    <source>
        <dbReference type="ARBA" id="ARBA00022898"/>
    </source>
</evidence>
<dbReference type="EMBL" id="LAYZ01000024">
    <property type="protein sequence ID" value="KKK34166.1"/>
    <property type="molecule type" value="Genomic_DNA"/>
</dbReference>
<dbReference type="Gene3D" id="3.90.1150.10">
    <property type="entry name" value="Aspartate Aminotransferase, domain 1"/>
    <property type="match status" value="1"/>
</dbReference>
<evidence type="ECO:0000256" key="5">
    <source>
        <dbReference type="ARBA" id="ARBA00037999"/>
    </source>
</evidence>
<proteinExistence type="inferred from homology"/>
<dbReference type="Pfam" id="PF01041">
    <property type="entry name" value="DegT_DnrJ_EryC1"/>
    <property type="match status" value="1"/>
</dbReference>
<evidence type="ECO:0000313" key="9">
    <source>
        <dbReference type="EMBL" id="KKK34166.1"/>
    </source>
</evidence>
<dbReference type="RefSeq" id="WP_046517264.1">
    <property type="nucleotide sequence ID" value="NZ_LAYZ01000024.1"/>
</dbReference>
<sequence length="367" mass="40672">MGGAEEKYVKEAFDTNWIAPLGNNVNEFENQVKEFTGTKAACALSSGTGGIHIALDLLDVGQGDFVFCSSLTFIASANPILYLGAEPVFIDSDLDSWNMSPVALKKAFEDYASKGQLPKAVVIVNLYGQSAKMDELMAICDEYGVAVVEDAAESLGSRYKGKMSGTFGKFGIYSFNGNKIITTSGGGMIVSDDEEMIQKALKKATQSRDQAVHYQHSEVGYNYRLSNISAGIGRGQMEVLEKRVEQKRAIFDRYVEALDHIDGIEFMPELENTLHNRWLSTLTVDSEKLGVTAAEIIEKLAKLNVEARPVWKPMHMQPLFAECDYYSEEQDNSKYLFETGICLPSDTKMTAEDQESVIERIREKIHG</sequence>
<dbReference type="GO" id="GO:0030170">
    <property type="term" value="F:pyridoxal phosphate binding"/>
    <property type="evidence" value="ECO:0007669"/>
    <property type="project" value="TreeGrafter"/>
</dbReference>
<keyword evidence="2 9" id="KW-0032">Aminotransferase</keyword>
<dbReference type="InterPro" id="IPR015422">
    <property type="entry name" value="PyrdxlP-dep_Trfase_small"/>
</dbReference>
<comment type="similarity">
    <text evidence="5 8">Belongs to the DegT/DnrJ/EryC1 family.</text>
</comment>
<dbReference type="InterPro" id="IPR015424">
    <property type="entry name" value="PyrdxlP-dep_Trfase"/>
</dbReference>
<dbReference type="InterPro" id="IPR000653">
    <property type="entry name" value="DegT/StrS_aminotransferase"/>
</dbReference>
<gene>
    <name evidence="9" type="ORF">WN59_09980</name>
</gene>
<evidence type="ECO:0000256" key="6">
    <source>
        <dbReference type="PIRSR" id="PIRSR000390-1"/>
    </source>
</evidence>
<evidence type="ECO:0000256" key="3">
    <source>
        <dbReference type="ARBA" id="ARBA00022679"/>
    </source>
</evidence>